<keyword evidence="5 6" id="KW-0408">Iron</keyword>
<keyword evidence="7" id="KW-1133">Transmembrane helix</keyword>
<keyword evidence="1" id="KW-0813">Transport</keyword>
<keyword evidence="7" id="KW-0472">Membrane</keyword>
<name>A0A7W8DYV7_9BRAD</name>
<dbReference type="EMBL" id="JACHIH010000010">
    <property type="protein sequence ID" value="MBB5047343.1"/>
    <property type="molecule type" value="Genomic_DNA"/>
</dbReference>
<evidence type="ECO:0000313" key="10">
    <source>
        <dbReference type="Proteomes" id="UP000542353"/>
    </source>
</evidence>
<keyword evidence="3 6" id="KW-0479">Metal-binding</keyword>
<feature type="transmembrane region" description="Helical" evidence="7">
    <location>
        <begin position="33"/>
        <end position="55"/>
    </location>
</feature>
<dbReference type="InterPro" id="IPR002327">
    <property type="entry name" value="Cyt_c_1A/1B"/>
</dbReference>
<keyword evidence="10" id="KW-1185">Reference proteome</keyword>
<dbReference type="AlphaFoldDB" id="A0A7W8DYV7"/>
<accession>A0A7W8DYV7</accession>
<organism evidence="9 10">
    <name type="scientific">Rhodopseudomonas rhenobacensis</name>
    <dbReference type="NCBI Taxonomy" id="87461"/>
    <lineage>
        <taxon>Bacteria</taxon>
        <taxon>Pseudomonadati</taxon>
        <taxon>Pseudomonadota</taxon>
        <taxon>Alphaproteobacteria</taxon>
        <taxon>Hyphomicrobiales</taxon>
        <taxon>Nitrobacteraceae</taxon>
        <taxon>Rhodopseudomonas</taxon>
    </lineage>
</organism>
<dbReference type="Pfam" id="PF00034">
    <property type="entry name" value="Cytochrom_C"/>
    <property type="match status" value="1"/>
</dbReference>
<evidence type="ECO:0000256" key="2">
    <source>
        <dbReference type="ARBA" id="ARBA00022617"/>
    </source>
</evidence>
<dbReference type="InterPro" id="IPR009056">
    <property type="entry name" value="Cyt_c-like_dom"/>
</dbReference>
<protein>
    <submittedName>
        <fullName evidence="9">Cytochrome c</fullName>
    </submittedName>
</protein>
<evidence type="ECO:0000256" key="1">
    <source>
        <dbReference type="ARBA" id="ARBA00022448"/>
    </source>
</evidence>
<evidence type="ECO:0000256" key="3">
    <source>
        <dbReference type="ARBA" id="ARBA00022723"/>
    </source>
</evidence>
<dbReference type="Proteomes" id="UP000542353">
    <property type="component" value="Unassembled WGS sequence"/>
</dbReference>
<feature type="domain" description="Cytochrome c" evidence="8">
    <location>
        <begin position="97"/>
        <end position="198"/>
    </location>
</feature>
<dbReference type="GO" id="GO:0009055">
    <property type="term" value="F:electron transfer activity"/>
    <property type="evidence" value="ECO:0007669"/>
    <property type="project" value="InterPro"/>
</dbReference>
<evidence type="ECO:0000256" key="5">
    <source>
        <dbReference type="ARBA" id="ARBA00023004"/>
    </source>
</evidence>
<proteinExistence type="predicted"/>
<keyword evidence="4" id="KW-0249">Electron transport</keyword>
<keyword evidence="2 6" id="KW-0349">Heme</keyword>
<reference evidence="9 10" key="1">
    <citation type="submission" date="2020-08" db="EMBL/GenBank/DDBJ databases">
        <title>Genomic Encyclopedia of Type Strains, Phase IV (KMG-IV): sequencing the most valuable type-strain genomes for metagenomic binning, comparative biology and taxonomic classification.</title>
        <authorList>
            <person name="Goeker M."/>
        </authorList>
    </citation>
    <scope>NUCLEOTIDE SEQUENCE [LARGE SCALE GENOMIC DNA]</scope>
    <source>
        <strain evidence="9 10">DSM 12706</strain>
    </source>
</reference>
<dbReference type="InterPro" id="IPR036909">
    <property type="entry name" value="Cyt_c-like_dom_sf"/>
</dbReference>
<dbReference type="Gene3D" id="1.10.760.10">
    <property type="entry name" value="Cytochrome c-like domain"/>
    <property type="match status" value="1"/>
</dbReference>
<dbReference type="SUPFAM" id="SSF46626">
    <property type="entry name" value="Cytochrome c"/>
    <property type="match status" value="1"/>
</dbReference>
<evidence type="ECO:0000256" key="7">
    <source>
        <dbReference type="SAM" id="Phobius"/>
    </source>
</evidence>
<evidence type="ECO:0000256" key="4">
    <source>
        <dbReference type="ARBA" id="ARBA00022982"/>
    </source>
</evidence>
<dbReference type="PANTHER" id="PTHR11961">
    <property type="entry name" value="CYTOCHROME C"/>
    <property type="match status" value="1"/>
</dbReference>
<evidence type="ECO:0000256" key="6">
    <source>
        <dbReference type="PROSITE-ProRule" id="PRU00433"/>
    </source>
</evidence>
<dbReference type="GO" id="GO:0020037">
    <property type="term" value="F:heme binding"/>
    <property type="evidence" value="ECO:0007669"/>
    <property type="project" value="InterPro"/>
</dbReference>
<dbReference type="PRINTS" id="PR00604">
    <property type="entry name" value="CYTCHRMECIAB"/>
</dbReference>
<gene>
    <name evidence="9" type="ORF">HNR60_002097</name>
</gene>
<dbReference type="PROSITE" id="PS51007">
    <property type="entry name" value="CYTC"/>
    <property type="match status" value="1"/>
</dbReference>
<evidence type="ECO:0000259" key="8">
    <source>
        <dbReference type="PROSITE" id="PS51007"/>
    </source>
</evidence>
<dbReference type="GO" id="GO:0046872">
    <property type="term" value="F:metal ion binding"/>
    <property type="evidence" value="ECO:0007669"/>
    <property type="project" value="UniProtKB-KW"/>
</dbReference>
<evidence type="ECO:0000313" key="9">
    <source>
        <dbReference type="EMBL" id="MBB5047343.1"/>
    </source>
</evidence>
<keyword evidence="7" id="KW-0812">Transmembrane</keyword>
<comment type="caution">
    <text evidence="9">The sequence shown here is derived from an EMBL/GenBank/DDBJ whole genome shotgun (WGS) entry which is preliminary data.</text>
</comment>
<sequence length="209" mass="21579">MNSAAHAGPAADKMKTGNARSLADMDSFELNKVVGAVLATCLLLLVSNFAAQAIFTPRKVEKQGYDIAVKEEAPPAAKGAPAAAVTSEPIEKLLQTASVERGMAAAKKCAACHTFEKGGPNRTGPNLFGVVGDHVGEGRNGFNFSAAMKAKGGTWSFDALNQFLASPKGYVPGTAMGFAGIPKDSERADVIAYLRSLSDAPVPIPTAAN</sequence>